<dbReference type="Pfam" id="PF00749">
    <property type="entry name" value="tRNA-synt_1c"/>
    <property type="match status" value="1"/>
</dbReference>
<dbReference type="Gene3D" id="3.40.50.620">
    <property type="entry name" value="HUPs"/>
    <property type="match status" value="1"/>
</dbReference>
<organism evidence="8 9">
    <name type="scientific">Coptis chinensis</name>
    <dbReference type="NCBI Taxonomy" id="261450"/>
    <lineage>
        <taxon>Eukaryota</taxon>
        <taxon>Viridiplantae</taxon>
        <taxon>Streptophyta</taxon>
        <taxon>Embryophyta</taxon>
        <taxon>Tracheophyta</taxon>
        <taxon>Spermatophyta</taxon>
        <taxon>Magnoliopsida</taxon>
        <taxon>Ranunculales</taxon>
        <taxon>Ranunculaceae</taxon>
        <taxon>Coptidoideae</taxon>
        <taxon>Coptis</taxon>
    </lineage>
</organism>
<comment type="similarity">
    <text evidence="6">Belongs to the class-I aminoacyl-tRNA synthetase family.</text>
</comment>
<dbReference type="GO" id="GO:0006424">
    <property type="term" value="P:glutamyl-tRNA aminoacylation"/>
    <property type="evidence" value="ECO:0007669"/>
    <property type="project" value="TreeGrafter"/>
</dbReference>
<dbReference type="InterPro" id="IPR014729">
    <property type="entry name" value="Rossmann-like_a/b/a_fold"/>
</dbReference>
<keyword evidence="1 6" id="KW-0436">Ligase</keyword>
<dbReference type="GO" id="GO:0004818">
    <property type="term" value="F:glutamate-tRNA ligase activity"/>
    <property type="evidence" value="ECO:0007669"/>
    <property type="project" value="TreeGrafter"/>
</dbReference>
<evidence type="ECO:0000256" key="1">
    <source>
        <dbReference type="ARBA" id="ARBA00022598"/>
    </source>
</evidence>
<dbReference type="AlphaFoldDB" id="A0A835HAX7"/>
<accession>A0A835HAX7</accession>
<dbReference type="GO" id="GO:0017102">
    <property type="term" value="C:methionyl glutamyl tRNA synthetase complex"/>
    <property type="evidence" value="ECO:0007669"/>
    <property type="project" value="TreeGrafter"/>
</dbReference>
<evidence type="ECO:0000313" key="9">
    <source>
        <dbReference type="Proteomes" id="UP000631114"/>
    </source>
</evidence>
<reference evidence="8 9" key="1">
    <citation type="submission" date="2020-10" db="EMBL/GenBank/DDBJ databases">
        <title>The Coptis chinensis genome and diversification of protoberbering-type alkaloids.</title>
        <authorList>
            <person name="Wang B."/>
            <person name="Shu S."/>
            <person name="Song C."/>
            <person name="Liu Y."/>
        </authorList>
    </citation>
    <scope>NUCLEOTIDE SEQUENCE [LARGE SCALE GENOMIC DNA]</scope>
    <source>
        <strain evidence="8">HL-2020</strain>
        <tissue evidence="8">Leaf</tissue>
    </source>
</reference>
<gene>
    <name evidence="8" type="ORF">IFM89_024307</name>
</gene>
<keyword evidence="9" id="KW-1185">Reference proteome</keyword>
<name>A0A835HAX7_9MAGN</name>
<feature type="domain" description="Glutamyl/glutaminyl-tRNA synthetase class Ib catalytic" evidence="7">
    <location>
        <begin position="2"/>
        <end position="129"/>
    </location>
</feature>
<keyword evidence="5 6" id="KW-0030">Aminoacyl-tRNA synthetase</keyword>
<dbReference type="PANTHER" id="PTHR43097:SF5">
    <property type="entry name" value="GLUTAMATE--TRNA LIGASE"/>
    <property type="match status" value="1"/>
</dbReference>
<keyword evidence="3 6" id="KW-0067">ATP-binding</keyword>
<dbReference type="EMBL" id="JADFTS010000008">
    <property type="protein sequence ID" value="KAF9593623.1"/>
    <property type="molecule type" value="Genomic_DNA"/>
</dbReference>
<sequence>MTENLIQQGKAYVDDTQKEQMQKERMDGIESKCRNNSSEDNMKLWKEMIAGSERGIHCCVRGKLDMQDQNKTLRDPVYYHYNSNPHHRIGSMYKVYPAYNFACPFVDAIEGITHAFWSSEYHDRNSRGYGIAKSPTL</sequence>
<keyword evidence="4 6" id="KW-0648">Protein biosynthesis</keyword>
<evidence type="ECO:0000256" key="5">
    <source>
        <dbReference type="ARBA" id="ARBA00023146"/>
    </source>
</evidence>
<proteinExistence type="inferred from homology"/>
<evidence type="ECO:0000256" key="2">
    <source>
        <dbReference type="ARBA" id="ARBA00022741"/>
    </source>
</evidence>
<dbReference type="PANTHER" id="PTHR43097">
    <property type="entry name" value="GLUTAMINE-TRNA LIGASE"/>
    <property type="match status" value="1"/>
</dbReference>
<dbReference type="InterPro" id="IPR020058">
    <property type="entry name" value="Glu/Gln-tRNA-synth_Ib_cat-dom"/>
</dbReference>
<dbReference type="OrthoDB" id="10250478at2759"/>
<evidence type="ECO:0000259" key="7">
    <source>
        <dbReference type="Pfam" id="PF00749"/>
    </source>
</evidence>
<evidence type="ECO:0000313" key="8">
    <source>
        <dbReference type="EMBL" id="KAF9593623.1"/>
    </source>
</evidence>
<dbReference type="SUPFAM" id="SSF52374">
    <property type="entry name" value="Nucleotidylyl transferase"/>
    <property type="match status" value="1"/>
</dbReference>
<dbReference type="GO" id="GO:0005524">
    <property type="term" value="F:ATP binding"/>
    <property type="evidence" value="ECO:0007669"/>
    <property type="project" value="UniProtKB-KW"/>
</dbReference>
<dbReference type="Gene3D" id="3.90.800.10">
    <property type="entry name" value="Glutamyl-tRNA Synthetase, Domain 3"/>
    <property type="match status" value="1"/>
</dbReference>
<keyword evidence="2 6" id="KW-0547">Nucleotide-binding</keyword>
<dbReference type="Proteomes" id="UP000631114">
    <property type="component" value="Unassembled WGS sequence"/>
</dbReference>
<dbReference type="InterPro" id="IPR050132">
    <property type="entry name" value="Gln/Glu-tRNA_Ligase"/>
</dbReference>
<comment type="caution">
    <text evidence="8">The sequence shown here is derived from an EMBL/GenBank/DDBJ whole genome shotgun (WGS) entry which is preliminary data.</text>
</comment>
<dbReference type="FunFam" id="3.90.800.10:FF:000001">
    <property type="entry name" value="Glutamine--tRNA ligase"/>
    <property type="match status" value="1"/>
</dbReference>
<evidence type="ECO:0000256" key="6">
    <source>
        <dbReference type="RuleBase" id="RU363037"/>
    </source>
</evidence>
<evidence type="ECO:0000256" key="4">
    <source>
        <dbReference type="ARBA" id="ARBA00022917"/>
    </source>
</evidence>
<evidence type="ECO:0000256" key="3">
    <source>
        <dbReference type="ARBA" id="ARBA00022840"/>
    </source>
</evidence>
<protein>
    <recommendedName>
        <fullName evidence="7">Glutamyl/glutaminyl-tRNA synthetase class Ib catalytic domain-containing protein</fullName>
    </recommendedName>
</protein>
<dbReference type="GO" id="GO:0005829">
    <property type="term" value="C:cytosol"/>
    <property type="evidence" value="ECO:0007669"/>
    <property type="project" value="TreeGrafter"/>
</dbReference>